<accession>A0AAV0MCT6</accession>
<dbReference type="EMBL" id="CAMGYJ010000007">
    <property type="protein sequence ID" value="CAI0444077.1"/>
    <property type="molecule type" value="Genomic_DNA"/>
</dbReference>
<keyword evidence="2" id="KW-1185">Reference proteome</keyword>
<dbReference type="AlphaFoldDB" id="A0AAV0MCT6"/>
<protein>
    <submittedName>
        <fullName evidence="1">Uncharacterized protein</fullName>
    </submittedName>
</protein>
<gene>
    <name evidence="1" type="ORF">LITE_LOCUS27943</name>
</gene>
<proteinExistence type="predicted"/>
<comment type="caution">
    <text evidence="1">The sequence shown here is derived from an EMBL/GenBank/DDBJ whole genome shotgun (WGS) entry which is preliminary data.</text>
</comment>
<name>A0AAV0MCT6_9ROSI</name>
<sequence>MVQIVEKASEERLISQLEQITHKQRNKPK</sequence>
<dbReference type="Proteomes" id="UP001154282">
    <property type="component" value="Unassembled WGS sequence"/>
</dbReference>
<evidence type="ECO:0000313" key="1">
    <source>
        <dbReference type="EMBL" id="CAI0444077.1"/>
    </source>
</evidence>
<organism evidence="1 2">
    <name type="scientific">Linum tenue</name>
    <dbReference type="NCBI Taxonomy" id="586396"/>
    <lineage>
        <taxon>Eukaryota</taxon>
        <taxon>Viridiplantae</taxon>
        <taxon>Streptophyta</taxon>
        <taxon>Embryophyta</taxon>
        <taxon>Tracheophyta</taxon>
        <taxon>Spermatophyta</taxon>
        <taxon>Magnoliopsida</taxon>
        <taxon>eudicotyledons</taxon>
        <taxon>Gunneridae</taxon>
        <taxon>Pentapetalae</taxon>
        <taxon>rosids</taxon>
        <taxon>fabids</taxon>
        <taxon>Malpighiales</taxon>
        <taxon>Linaceae</taxon>
        <taxon>Linum</taxon>
    </lineage>
</organism>
<reference evidence="1" key="1">
    <citation type="submission" date="2022-08" db="EMBL/GenBank/DDBJ databases">
        <authorList>
            <person name="Gutierrez-Valencia J."/>
        </authorList>
    </citation>
    <scope>NUCLEOTIDE SEQUENCE</scope>
</reference>
<evidence type="ECO:0000313" key="2">
    <source>
        <dbReference type="Proteomes" id="UP001154282"/>
    </source>
</evidence>